<dbReference type="InterPro" id="IPR036220">
    <property type="entry name" value="UDP-Glc/GDP-Man_DH_C_sf"/>
</dbReference>
<keyword evidence="7" id="KW-1185">Reference proteome</keyword>
<evidence type="ECO:0000256" key="4">
    <source>
        <dbReference type="PIRNR" id="PIRNR000124"/>
    </source>
</evidence>
<reference evidence="6 7" key="1">
    <citation type="submission" date="2021-03" db="EMBL/GenBank/DDBJ databases">
        <title>Genomic Encyclopedia of Type Strains, Phase III (KMG-III): the genomes of soil and plant-associated and newly described type strains.</title>
        <authorList>
            <person name="Whitman W."/>
        </authorList>
    </citation>
    <scope>NUCLEOTIDE SEQUENCE [LARGE SCALE GENOMIC DNA]</scope>
    <source>
        <strain evidence="6 7">IMMIB AFH-6</strain>
    </source>
</reference>
<dbReference type="InterPro" id="IPR036291">
    <property type="entry name" value="NAD(P)-bd_dom_sf"/>
</dbReference>
<sequence>MNVCETLAAPLDALLGAGRPVVCVQGLGFVGSAMAIAVANARGADGRPLYSVVGVDLPNEAGRHRIASIAAGEMPFPGADSELDQALARAHEAGNLTATDDAEVFARADVVLVDINLDIDWSAPQPEVRFAAMQRAVDALAARLNPGALVIVETTVPPGTCERVIAPRLAAGLEARGLAPDSVRLAHSYERVMPGAQYYNSIVNYWRVYAGTTPEAADACERFLSTVINVADYPLTRLGSTTASETAKVLENSYRAVTIAFMEEWGRFAEAVGIDMFEIVNAVRMRPTHANMRQPGFGVGGYCLTKDPLFAAVAARTLFERADLSFPFCTEAVRTNAAMPLVALDKLRGLLGGALAGKRILLLGISYREDVGDTRYSPAQTFVEAAEREGAEVTPHDPLVTWWEELGRPVRGSLPDADGFDAVVFTQGSPAYRGIDLADWLKGAAVAVVDANNVLTDDQRRQLRDLGCRITSVGRGITMGETC</sequence>
<dbReference type="Pfam" id="PF03721">
    <property type="entry name" value="UDPG_MGDP_dh_N"/>
    <property type="match status" value="1"/>
</dbReference>
<dbReference type="SUPFAM" id="SSF48179">
    <property type="entry name" value="6-phosphogluconate dehydrogenase C-terminal domain-like"/>
    <property type="match status" value="1"/>
</dbReference>
<dbReference type="PANTHER" id="PTHR43491:SF2">
    <property type="entry name" value="UDP-N-ACETYL-D-MANNOSAMINE DEHYDROGENASE"/>
    <property type="match status" value="1"/>
</dbReference>
<dbReference type="PANTHER" id="PTHR43491">
    <property type="entry name" value="UDP-N-ACETYL-D-MANNOSAMINE DEHYDROGENASE"/>
    <property type="match status" value="1"/>
</dbReference>
<comment type="similarity">
    <text evidence="1 4">Belongs to the UDP-glucose/GDP-mannose dehydrogenase family.</text>
</comment>
<comment type="caution">
    <text evidence="6">The sequence shown here is derived from an EMBL/GenBank/DDBJ whole genome shotgun (WGS) entry which is preliminary data.</text>
</comment>
<evidence type="ECO:0000313" key="7">
    <source>
        <dbReference type="Proteomes" id="UP000781958"/>
    </source>
</evidence>
<proteinExistence type="inferred from homology"/>
<dbReference type="SUPFAM" id="SSF51735">
    <property type="entry name" value="NAD(P)-binding Rossmann-fold domains"/>
    <property type="match status" value="1"/>
</dbReference>
<name>A0ABS4SFC5_9PROT</name>
<dbReference type="InterPro" id="IPR014027">
    <property type="entry name" value="UDP-Glc/GDP-Man_DH_C"/>
</dbReference>
<dbReference type="NCBIfam" id="TIGR03026">
    <property type="entry name" value="NDP-sugDHase"/>
    <property type="match status" value="1"/>
</dbReference>
<feature type="domain" description="UDP-glucose/GDP-mannose dehydrogenase C-terminal" evidence="5">
    <location>
        <begin position="361"/>
        <end position="457"/>
    </location>
</feature>
<dbReference type="Proteomes" id="UP000781958">
    <property type="component" value="Unassembled WGS sequence"/>
</dbReference>
<organism evidence="6 7">
    <name type="scientific">Azospirillum rugosum</name>
    <dbReference type="NCBI Taxonomy" id="416170"/>
    <lineage>
        <taxon>Bacteria</taxon>
        <taxon>Pseudomonadati</taxon>
        <taxon>Pseudomonadota</taxon>
        <taxon>Alphaproteobacteria</taxon>
        <taxon>Rhodospirillales</taxon>
        <taxon>Azospirillaceae</taxon>
        <taxon>Azospirillum</taxon>
    </lineage>
</organism>
<dbReference type="PIRSF" id="PIRSF500136">
    <property type="entry name" value="UDP_ManNAc_DH"/>
    <property type="match status" value="1"/>
</dbReference>
<dbReference type="EMBL" id="JAGINP010000003">
    <property type="protein sequence ID" value="MBP2291285.1"/>
    <property type="molecule type" value="Genomic_DNA"/>
</dbReference>
<dbReference type="Pfam" id="PF00984">
    <property type="entry name" value="UDPG_MGDP_dh"/>
    <property type="match status" value="1"/>
</dbReference>
<dbReference type="InterPro" id="IPR014026">
    <property type="entry name" value="UDP-Glc/GDP-Man_DH_dimer"/>
</dbReference>
<dbReference type="InterPro" id="IPR017476">
    <property type="entry name" value="UDP-Glc/GDP-Man"/>
</dbReference>
<dbReference type="SMART" id="SM00984">
    <property type="entry name" value="UDPG_MGDP_dh_C"/>
    <property type="match status" value="1"/>
</dbReference>
<dbReference type="RefSeq" id="WP_209764697.1">
    <property type="nucleotide sequence ID" value="NZ_JAGINP010000003.1"/>
</dbReference>
<protein>
    <submittedName>
        <fullName evidence="6">Nucleotide sugar dehydrogenase</fullName>
    </submittedName>
</protein>
<dbReference type="PIRSF" id="PIRSF000124">
    <property type="entry name" value="UDPglc_GDPman_dh"/>
    <property type="match status" value="1"/>
</dbReference>
<keyword evidence="3" id="KW-0520">NAD</keyword>
<evidence type="ECO:0000256" key="3">
    <source>
        <dbReference type="ARBA" id="ARBA00023027"/>
    </source>
</evidence>
<dbReference type="InterPro" id="IPR028359">
    <property type="entry name" value="UDP_ManNAc/GlcNAc_DH"/>
</dbReference>
<gene>
    <name evidence="6" type="ORF">J2851_001034</name>
</gene>
<dbReference type="InterPro" id="IPR001732">
    <property type="entry name" value="UDP-Glc/GDP-Man_DH_N"/>
</dbReference>
<dbReference type="SUPFAM" id="SSF52413">
    <property type="entry name" value="UDP-glucose/GDP-mannose dehydrogenase C-terminal domain"/>
    <property type="match status" value="1"/>
</dbReference>
<accession>A0ABS4SFC5</accession>
<dbReference type="InterPro" id="IPR008927">
    <property type="entry name" value="6-PGluconate_DH-like_C_sf"/>
</dbReference>
<evidence type="ECO:0000256" key="1">
    <source>
        <dbReference type="ARBA" id="ARBA00006601"/>
    </source>
</evidence>
<evidence type="ECO:0000256" key="2">
    <source>
        <dbReference type="ARBA" id="ARBA00023002"/>
    </source>
</evidence>
<evidence type="ECO:0000259" key="5">
    <source>
        <dbReference type="SMART" id="SM00984"/>
    </source>
</evidence>
<dbReference type="Pfam" id="PF03720">
    <property type="entry name" value="UDPG_MGDP_dh_C"/>
    <property type="match status" value="1"/>
</dbReference>
<dbReference type="Gene3D" id="3.40.50.720">
    <property type="entry name" value="NAD(P)-binding Rossmann-like Domain"/>
    <property type="match status" value="2"/>
</dbReference>
<evidence type="ECO:0000313" key="6">
    <source>
        <dbReference type="EMBL" id="MBP2291285.1"/>
    </source>
</evidence>
<keyword evidence="2" id="KW-0560">Oxidoreductase</keyword>